<reference evidence="2 3" key="1">
    <citation type="submission" date="2019-04" db="EMBL/GenBank/DDBJ databases">
        <title>Shimia ponticola sp. nov., isolated from seawater.</title>
        <authorList>
            <person name="Kim Y.-O."/>
            <person name="Yoon J.-H."/>
        </authorList>
    </citation>
    <scope>NUCLEOTIDE SEQUENCE [LARGE SCALE GENOMIC DNA]</scope>
    <source>
        <strain evidence="2 3">MYP11</strain>
    </source>
</reference>
<dbReference type="RefSeq" id="WP_136463786.1">
    <property type="nucleotide sequence ID" value="NZ_SRKY01000004.1"/>
</dbReference>
<feature type="transmembrane region" description="Helical" evidence="1">
    <location>
        <begin position="12"/>
        <end position="32"/>
    </location>
</feature>
<evidence type="ECO:0000256" key="1">
    <source>
        <dbReference type="SAM" id="Phobius"/>
    </source>
</evidence>
<dbReference type="Proteomes" id="UP000306602">
    <property type="component" value="Unassembled WGS sequence"/>
</dbReference>
<accession>A0A4V6S204</accession>
<keyword evidence="1" id="KW-0472">Membrane</keyword>
<organism evidence="2 3">
    <name type="scientific">Aliishimia ponticola</name>
    <dbReference type="NCBI Taxonomy" id="2499833"/>
    <lineage>
        <taxon>Bacteria</taxon>
        <taxon>Pseudomonadati</taxon>
        <taxon>Pseudomonadota</taxon>
        <taxon>Alphaproteobacteria</taxon>
        <taxon>Rhodobacterales</taxon>
        <taxon>Paracoccaceae</taxon>
        <taxon>Aliishimia</taxon>
    </lineage>
</organism>
<keyword evidence="1" id="KW-1133">Transmembrane helix</keyword>
<keyword evidence="3" id="KW-1185">Reference proteome</keyword>
<proteinExistence type="predicted"/>
<dbReference type="AlphaFoldDB" id="A0A4V6S204"/>
<evidence type="ECO:0000313" key="3">
    <source>
        <dbReference type="Proteomes" id="UP000306602"/>
    </source>
</evidence>
<evidence type="ECO:0000313" key="2">
    <source>
        <dbReference type="EMBL" id="THH35053.1"/>
    </source>
</evidence>
<feature type="transmembrane region" description="Helical" evidence="1">
    <location>
        <begin position="103"/>
        <end position="126"/>
    </location>
</feature>
<dbReference type="InterPro" id="IPR047730">
    <property type="entry name" value="ABZJ_00895-like"/>
</dbReference>
<keyword evidence="1" id="KW-0812">Transmembrane</keyword>
<feature type="transmembrane region" description="Helical" evidence="1">
    <location>
        <begin position="67"/>
        <end position="91"/>
    </location>
</feature>
<protein>
    <submittedName>
        <fullName evidence="2">Uncharacterized protein</fullName>
    </submittedName>
</protein>
<sequence>MQISYLRYAGIYVLTVIGLAALAWAMATFLGFDFPAGAGSVIPTMIAALAEGQNQARATGKAPERRALWGAAFSATLIVAAINGVFMVVLMQMPSMAELFRAVPANFLVMLGVFVLIVTLLTNWWFLGVGAKAGAKSAG</sequence>
<dbReference type="OrthoDB" id="7706486at2"/>
<gene>
    <name evidence="2" type="ORF">E4Z66_14570</name>
</gene>
<dbReference type="EMBL" id="SRKY01000004">
    <property type="protein sequence ID" value="THH35053.1"/>
    <property type="molecule type" value="Genomic_DNA"/>
</dbReference>
<comment type="caution">
    <text evidence="2">The sequence shown here is derived from an EMBL/GenBank/DDBJ whole genome shotgun (WGS) entry which is preliminary data.</text>
</comment>
<dbReference type="NCBIfam" id="NF038216">
    <property type="entry name" value="ABZJ_00895_fam"/>
    <property type="match status" value="1"/>
</dbReference>
<name>A0A4V6S204_9RHOB</name>